<dbReference type="PANTHER" id="PTHR24366:SF96">
    <property type="entry name" value="LEUCINE RICH REPEAT CONTAINING 53"/>
    <property type="match status" value="1"/>
</dbReference>
<protein>
    <submittedName>
        <fullName evidence="8">Ig-like domain-containing protein</fullName>
    </submittedName>
</protein>
<evidence type="ECO:0000256" key="3">
    <source>
        <dbReference type="ARBA" id="ARBA00022737"/>
    </source>
</evidence>
<dbReference type="Pfam" id="PF07679">
    <property type="entry name" value="I-set"/>
    <property type="match status" value="1"/>
</dbReference>
<dbReference type="InterPro" id="IPR013783">
    <property type="entry name" value="Ig-like_fold"/>
</dbReference>
<dbReference type="SMART" id="SM00369">
    <property type="entry name" value="LRR_TYP"/>
    <property type="match status" value="3"/>
</dbReference>
<dbReference type="Proteomes" id="UP000025227">
    <property type="component" value="Unplaced"/>
</dbReference>
<evidence type="ECO:0000256" key="5">
    <source>
        <dbReference type="SAM" id="SignalP"/>
    </source>
</evidence>
<dbReference type="SUPFAM" id="SSF52075">
    <property type="entry name" value="Outer arm dynein light chain 1"/>
    <property type="match status" value="1"/>
</dbReference>
<evidence type="ECO:0000256" key="1">
    <source>
        <dbReference type="ARBA" id="ARBA00022614"/>
    </source>
</evidence>
<proteinExistence type="predicted"/>
<accession>A0A7I4Y0N9</accession>
<name>A0A7I4Y0N9_HAECO</name>
<dbReference type="InterPro" id="IPR032675">
    <property type="entry name" value="LRR_dom_sf"/>
</dbReference>
<keyword evidence="3" id="KW-0677">Repeat</keyword>
<keyword evidence="7" id="KW-1185">Reference proteome</keyword>
<dbReference type="PROSITE" id="PS51450">
    <property type="entry name" value="LRR"/>
    <property type="match status" value="2"/>
</dbReference>
<dbReference type="PROSITE" id="PS50835">
    <property type="entry name" value="IG_LIKE"/>
    <property type="match status" value="1"/>
</dbReference>
<keyword evidence="4" id="KW-1015">Disulfide bond</keyword>
<organism evidence="7 8">
    <name type="scientific">Haemonchus contortus</name>
    <name type="common">Barber pole worm</name>
    <dbReference type="NCBI Taxonomy" id="6289"/>
    <lineage>
        <taxon>Eukaryota</taxon>
        <taxon>Metazoa</taxon>
        <taxon>Ecdysozoa</taxon>
        <taxon>Nematoda</taxon>
        <taxon>Chromadorea</taxon>
        <taxon>Rhabditida</taxon>
        <taxon>Rhabditina</taxon>
        <taxon>Rhabditomorpha</taxon>
        <taxon>Strongyloidea</taxon>
        <taxon>Trichostrongylidae</taxon>
        <taxon>Haemonchus</taxon>
    </lineage>
</organism>
<evidence type="ECO:0000313" key="7">
    <source>
        <dbReference type="Proteomes" id="UP000025227"/>
    </source>
</evidence>
<evidence type="ECO:0000256" key="4">
    <source>
        <dbReference type="ARBA" id="ARBA00023157"/>
    </source>
</evidence>
<dbReference type="InterPro" id="IPR013098">
    <property type="entry name" value="Ig_I-set"/>
</dbReference>
<dbReference type="InterPro" id="IPR003591">
    <property type="entry name" value="Leu-rich_rpt_typical-subtyp"/>
</dbReference>
<evidence type="ECO:0000259" key="6">
    <source>
        <dbReference type="PROSITE" id="PS50835"/>
    </source>
</evidence>
<dbReference type="Pfam" id="PF13855">
    <property type="entry name" value="LRR_8"/>
    <property type="match status" value="1"/>
</dbReference>
<dbReference type="SUPFAM" id="SSF48726">
    <property type="entry name" value="Immunoglobulin"/>
    <property type="match status" value="1"/>
</dbReference>
<dbReference type="InterPro" id="IPR001611">
    <property type="entry name" value="Leu-rich_rpt"/>
</dbReference>
<feature type="chain" id="PRO_5029848251" evidence="5">
    <location>
        <begin position="17"/>
        <end position="514"/>
    </location>
</feature>
<dbReference type="Gene3D" id="3.80.10.10">
    <property type="entry name" value="Ribonuclease Inhibitor"/>
    <property type="match status" value="2"/>
</dbReference>
<keyword evidence="2 5" id="KW-0732">Signal</keyword>
<dbReference type="AlphaFoldDB" id="A0A7I4Y0N9"/>
<dbReference type="Gene3D" id="2.60.40.10">
    <property type="entry name" value="Immunoglobulins"/>
    <property type="match status" value="1"/>
</dbReference>
<dbReference type="OMA" id="NDLECDC"/>
<feature type="domain" description="Ig-like" evidence="6">
    <location>
        <begin position="255"/>
        <end position="347"/>
    </location>
</feature>
<dbReference type="InterPro" id="IPR007110">
    <property type="entry name" value="Ig-like_dom"/>
</dbReference>
<dbReference type="PANTHER" id="PTHR24366">
    <property type="entry name" value="IG(IMMUNOGLOBULIN) AND LRR(LEUCINE RICH REPEAT) DOMAINS"/>
    <property type="match status" value="1"/>
</dbReference>
<evidence type="ECO:0000256" key="2">
    <source>
        <dbReference type="ARBA" id="ARBA00022729"/>
    </source>
</evidence>
<feature type="signal peptide" evidence="5">
    <location>
        <begin position="1"/>
        <end position="16"/>
    </location>
</feature>
<reference evidence="8" key="1">
    <citation type="submission" date="2020-12" db="UniProtKB">
        <authorList>
            <consortium name="WormBaseParasite"/>
        </authorList>
    </citation>
    <scope>IDENTIFICATION</scope>
    <source>
        <strain evidence="8">MHco3</strain>
    </source>
</reference>
<dbReference type="Pfam" id="PF00560">
    <property type="entry name" value="LRR_1"/>
    <property type="match status" value="1"/>
</dbReference>
<evidence type="ECO:0000313" key="8">
    <source>
        <dbReference type="WBParaSite" id="HCON_00032640-00001"/>
    </source>
</evidence>
<sequence length="514" mass="58388">MMVIHIFWFFVPHVLCTIGIVGSKLQLQLLQQQQSCRRYSISNRPSQDCSSQNLSALPLLFPDVISMNLAHNSFPVIDRFPRNYSYLHTLKLDNSGIRKISVQALSSLNSIRVLDLSGNQLKTITFGFGPHYITTLNLAHNSLKFMPDLSSLSSLRYVDLSNNEIETVKPSYLPPNIESLRLSANKIAHLTPWPFLRKLQELDVSFNPLECVCPLWEFIGWAESLALFQEDSLPCQRPKSLRRSLLAAEEMICGPEVAGAPFVEQMTLSIGDPLRICCLISAHPKPAMWWEHEQQNISRDASLRRIPESGQIEFCLEVQSVGIEDLGGYRCFAQLEDVVSSKEFHVNKVQEPLVLKSPPNIIFYCQFSIGLFVFLQAFCCATCCILRRGQPMKTGPKKDNSHCHTVVHIMEDKNQSVETTTTPTYCDHEHYYSSEDYCTNDFQNANDHDDEDDDCLAPMYPYGETRRCLQPSPSPDDVTQRRISLWRHRIAAMPAPLAQFDKETNIMGIVHTSV</sequence>
<keyword evidence="1" id="KW-0433">Leucine-rich repeat</keyword>
<dbReference type="OrthoDB" id="2151624at2759"/>
<dbReference type="WBParaSite" id="HCON_00032640-00001">
    <property type="protein sequence ID" value="HCON_00032640-00001"/>
    <property type="gene ID" value="HCON_00032640"/>
</dbReference>
<dbReference type="InterPro" id="IPR036179">
    <property type="entry name" value="Ig-like_dom_sf"/>
</dbReference>